<accession>A0ABR7KI39</accession>
<evidence type="ECO:0000313" key="1">
    <source>
        <dbReference type="EMBL" id="MBC6012406.1"/>
    </source>
</evidence>
<dbReference type="RefSeq" id="WP_158567625.1">
    <property type="nucleotide sequence ID" value="NZ_JACRWH010000023.1"/>
</dbReference>
<organism evidence="1 2">
    <name type="scientific">Holdemanella hominis</name>
    <dbReference type="NCBI Taxonomy" id="2764327"/>
    <lineage>
        <taxon>Bacteria</taxon>
        <taxon>Bacillati</taxon>
        <taxon>Bacillota</taxon>
        <taxon>Erysipelotrichia</taxon>
        <taxon>Erysipelotrichales</taxon>
        <taxon>Erysipelotrichaceae</taxon>
        <taxon>Holdemanella</taxon>
    </lineage>
</organism>
<dbReference type="InterPro" id="IPR010461">
    <property type="entry name" value="ComK"/>
</dbReference>
<dbReference type="Proteomes" id="UP000649075">
    <property type="component" value="Unassembled WGS sequence"/>
</dbReference>
<keyword evidence="2" id="KW-1185">Reference proteome</keyword>
<dbReference type="Pfam" id="PF06338">
    <property type="entry name" value="ComK"/>
    <property type="match status" value="1"/>
</dbReference>
<gene>
    <name evidence="1" type="ORF">H8911_06605</name>
</gene>
<reference evidence="1 2" key="1">
    <citation type="submission" date="2020-08" db="EMBL/GenBank/DDBJ databases">
        <authorList>
            <person name="Liu C."/>
            <person name="Sun Q."/>
        </authorList>
    </citation>
    <scope>NUCLEOTIDE SEQUENCE [LARGE SCALE GENOMIC DNA]</scope>
    <source>
        <strain evidence="1 2">L34</strain>
    </source>
</reference>
<protein>
    <submittedName>
        <fullName evidence="1">Competence protein ComK</fullName>
    </submittedName>
</protein>
<evidence type="ECO:0000313" key="2">
    <source>
        <dbReference type="Proteomes" id="UP000649075"/>
    </source>
</evidence>
<sequence>MNYLYYEYKSSTVCTVKEDEKLYYKSLSTQNYLNEKCLLNGSTLKGRQEAFVYQMKVKKYIPVVVSISRKEIYFPNKSKKAHDCIWINYANIKDVTYFESTCTITFHDGSKLDCEHPKRIQQTLKQIFRYLNKNTPD</sequence>
<dbReference type="EMBL" id="JACRWH010000023">
    <property type="protein sequence ID" value="MBC6012406.1"/>
    <property type="molecule type" value="Genomic_DNA"/>
</dbReference>
<proteinExistence type="predicted"/>
<name>A0ABR7KI39_9FIRM</name>
<comment type="caution">
    <text evidence="1">The sequence shown here is derived from an EMBL/GenBank/DDBJ whole genome shotgun (WGS) entry which is preliminary data.</text>
</comment>